<evidence type="ECO:0000256" key="2">
    <source>
        <dbReference type="ARBA" id="ARBA00022475"/>
    </source>
</evidence>
<evidence type="ECO:0000313" key="9">
    <source>
        <dbReference type="EMBL" id="MVN22652.1"/>
    </source>
</evidence>
<feature type="transmembrane region" description="Helical" evidence="6">
    <location>
        <begin position="324"/>
        <end position="350"/>
    </location>
</feature>
<evidence type="ECO:0000256" key="3">
    <source>
        <dbReference type="ARBA" id="ARBA00022692"/>
    </source>
</evidence>
<protein>
    <submittedName>
        <fullName evidence="9">FtsX-like permease family protein</fullName>
    </submittedName>
</protein>
<evidence type="ECO:0000259" key="8">
    <source>
        <dbReference type="Pfam" id="PF12704"/>
    </source>
</evidence>
<evidence type="ECO:0000256" key="5">
    <source>
        <dbReference type="ARBA" id="ARBA00023136"/>
    </source>
</evidence>
<feature type="domain" description="MacB-like periplasmic core" evidence="8">
    <location>
        <begin position="468"/>
        <end position="597"/>
    </location>
</feature>
<keyword evidence="2" id="KW-1003">Cell membrane</keyword>
<dbReference type="InterPro" id="IPR050250">
    <property type="entry name" value="Macrolide_Exporter_MacB"/>
</dbReference>
<name>A0A7K1SZB2_9SPHI</name>
<gene>
    <name evidence="9" type="ORF">GO621_14050</name>
</gene>
<dbReference type="PANTHER" id="PTHR30572:SF18">
    <property type="entry name" value="ABC-TYPE MACROLIDE FAMILY EXPORT SYSTEM PERMEASE COMPONENT 2"/>
    <property type="match status" value="1"/>
</dbReference>
<keyword evidence="5 6" id="KW-0472">Membrane</keyword>
<keyword evidence="10" id="KW-1185">Reference proteome</keyword>
<dbReference type="RefSeq" id="WP_157568108.1">
    <property type="nucleotide sequence ID" value="NZ_WPIK01000012.1"/>
</dbReference>
<dbReference type="PANTHER" id="PTHR30572">
    <property type="entry name" value="MEMBRANE COMPONENT OF TRANSPORTER-RELATED"/>
    <property type="match status" value="1"/>
</dbReference>
<feature type="transmembrane region" description="Helical" evidence="6">
    <location>
        <begin position="674"/>
        <end position="698"/>
    </location>
</feature>
<evidence type="ECO:0000259" key="7">
    <source>
        <dbReference type="Pfam" id="PF02687"/>
    </source>
</evidence>
<feature type="transmembrane region" description="Helical" evidence="6">
    <location>
        <begin position="21"/>
        <end position="42"/>
    </location>
</feature>
<feature type="transmembrane region" description="Helical" evidence="6">
    <location>
        <begin position="416"/>
        <end position="440"/>
    </location>
</feature>
<dbReference type="Proteomes" id="UP000462014">
    <property type="component" value="Unassembled WGS sequence"/>
</dbReference>
<accession>A0A7K1SZB2</accession>
<dbReference type="AlphaFoldDB" id="A0A7K1SZB2"/>
<feature type="domain" description="ABC3 transporter permease C-terminal" evidence="7">
    <location>
        <begin position="283"/>
        <end position="395"/>
    </location>
</feature>
<keyword evidence="4 6" id="KW-1133">Transmembrane helix</keyword>
<reference evidence="9 10" key="1">
    <citation type="submission" date="2019-12" db="EMBL/GenBank/DDBJ databases">
        <title>Mucilaginibacter sp. HMF7410 genome sequencing and assembly.</title>
        <authorList>
            <person name="Kang H."/>
            <person name="Cha I."/>
            <person name="Kim H."/>
            <person name="Joh K."/>
        </authorList>
    </citation>
    <scope>NUCLEOTIDE SEQUENCE [LARGE SCALE GENOMIC DNA]</scope>
    <source>
        <strain evidence="9 10">HMF7410</strain>
    </source>
</reference>
<dbReference type="InterPro" id="IPR025857">
    <property type="entry name" value="MacB_PCD"/>
</dbReference>
<dbReference type="GO" id="GO:0005886">
    <property type="term" value="C:plasma membrane"/>
    <property type="evidence" value="ECO:0007669"/>
    <property type="project" value="UniProtKB-SubCell"/>
</dbReference>
<feature type="domain" description="MacB-like periplasmic core" evidence="8">
    <location>
        <begin position="20"/>
        <end position="233"/>
    </location>
</feature>
<evidence type="ECO:0000256" key="4">
    <source>
        <dbReference type="ARBA" id="ARBA00022989"/>
    </source>
</evidence>
<dbReference type="GO" id="GO:0022857">
    <property type="term" value="F:transmembrane transporter activity"/>
    <property type="evidence" value="ECO:0007669"/>
    <property type="project" value="TreeGrafter"/>
</dbReference>
<feature type="transmembrane region" description="Helical" evidence="6">
    <location>
        <begin position="277"/>
        <end position="299"/>
    </location>
</feature>
<dbReference type="Pfam" id="PF02687">
    <property type="entry name" value="FtsX"/>
    <property type="match status" value="2"/>
</dbReference>
<evidence type="ECO:0000313" key="10">
    <source>
        <dbReference type="Proteomes" id="UP000462014"/>
    </source>
</evidence>
<proteinExistence type="predicted"/>
<dbReference type="InterPro" id="IPR003838">
    <property type="entry name" value="ABC3_permease_C"/>
</dbReference>
<dbReference type="EMBL" id="WPIK01000012">
    <property type="protein sequence ID" value="MVN22652.1"/>
    <property type="molecule type" value="Genomic_DNA"/>
</dbReference>
<evidence type="ECO:0000256" key="1">
    <source>
        <dbReference type="ARBA" id="ARBA00004651"/>
    </source>
</evidence>
<comment type="caution">
    <text evidence="9">The sequence shown here is derived from an EMBL/GenBank/DDBJ whole genome shotgun (WGS) entry which is preliminary data.</text>
</comment>
<feature type="transmembrane region" description="Helical" evidence="6">
    <location>
        <begin position="758"/>
        <end position="778"/>
    </location>
</feature>
<comment type="subcellular location">
    <subcellularLocation>
        <location evidence="1">Cell membrane</location>
        <topology evidence="1">Multi-pass membrane protein</topology>
    </subcellularLocation>
</comment>
<evidence type="ECO:0000256" key="6">
    <source>
        <dbReference type="SAM" id="Phobius"/>
    </source>
</evidence>
<feature type="transmembrane region" description="Helical" evidence="6">
    <location>
        <begin position="370"/>
        <end position="395"/>
    </location>
</feature>
<feature type="domain" description="ABC3 transporter permease C-terminal" evidence="7">
    <location>
        <begin position="677"/>
        <end position="786"/>
    </location>
</feature>
<keyword evidence="3 6" id="KW-0812">Transmembrane</keyword>
<feature type="transmembrane region" description="Helical" evidence="6">
    <location>
        <begin position="710"/>
        <end position="738"/>
    </location>
</feature>
<organism evidence="9 10">
    <name type="scientific">Mucilaginibacter arboris</name>
    <dbReference type="NCBI Taxonomy" id="2682090"/>
    <lineage>
        <taxon>Bacteria</taxon>
        <taxon>Pseudomonadati</taxon>
        <taxon>Bacteroidota</taxon>
        <taxon>Sphingobacteriia</taxon>
        <taxon>Sphingobacteriales</taxon>
        <taxon>Sphingobacteriaceae</taxon>
        <taxon>Mucilaginibacter</taxon>
    </lineage>
</organism>
<dbReference type="Pfam" id="PF12704">
    <property type="entry name" value="MacB_PCD"/>
    <property type="match status" value="2"/>
</dbReference>
<sequence length="797" mass="89253">MIRNYFKTAFRNLQKNKVFSLINISGLTIGLTAFWLIALYVANELSFDTYHQNADRIYRVVEHGSWDGGKFDLTGTSAPFAAALKADYPEIKEAVRFDIEGGGTLTYQNKHLQADDIMFTDNSVFKIFTYHFLYGDAKTALAKPQSIVLTKTLAKNIFGDASLALNKTIYFENNYPNLVTGVIDDVPANSHFTFSGLRSFPQNFTEEWGQIHLYTYILLAKEASLQKLEAKLPAFYTKYLKAALGPMNYRMELQPLKSIHLHSNLTAEMSANGSMSLIYTFSIVAILILIIAAINYMNLSTARASIRIKEIGVRKVTGSSKAQLIILFLSESVLLTLIASVAAVILISILMPWFKQLTGKQLNLWEFGVLYTMLLLSVFSLITGIVSGIYPALFLSGFRIIPALKGQAGSQEGNILFRKVMVAFQFIITICMIAGSLIIYQQLHYVLKKDLGFNKDQVLTFHVENREVRNQIPALKAQLLQNPLIENVSAAGNPIGNNNIGQTGYTAEVNGKMDSRPRIAQAFMVDESFIPTLQIKLSSGRNFSENMQTDKDKAVIVNETLVKEVGLKDPVGKKIETGVDEKGNHLVYEIVGVAKDFHIYSLQHKIEPLILQLPPQPKDKDNLYVRISKSNVPAAIKYLEDTYRKFDPEHPVDYHFLDQNFAQRYKDEQKQGTILLIFTILAIAIACLGLFGLVTFMAEQRTKEIGIRKVLGASISSIVGLLSTDFLKLVFLAMLIASPIAYYGMEKWLQDFAYRINISWWIFALAGFIALIIALFTISFKSIKAALANPVKSLRSE</sequence>